<feature type="transmembrane region" description="Helical" evidence="1">
    <location>
        <begin position="199"/>
        <end position="221"/>
    </location>
</feature>
<proteinExistence type="predicted"/>
<sequence length="523" mass="53119">MTGLLVRLKLRLLLNQFRRSPWQVVGLVLALLYGAGITVMLVATLVALRYAPLQLATAVTVGAGSLAVLAFLVVPVFVGVDDTLDPRRFALFGVERTRLAVGLAVAGVVGVPGAALLLVALATVATWSRNPASALVALVCVPLVVLTCVLLSRIGAAAAGLLLSTRRSREAVAAVLVIAVSLLAPLVVLATNLDLGRRALAGIGRIVAVLGWTPLGAAWAAPASIAAGRASGLAQLLVAVLTVVVLGLVWRALVGTALVSTGRQAKPQTVAGIGWFARLPATPRGAIAARATTYWARDVRYRVSAISIPVTPIVLVLVLGLAGVPGSLLALLPVPVIALFLGWATHNDLAYDHTAVWLHVAAGVRGVDDRLGRLAPVLAVGLPLLAGGSVVSAVLAGRPLLAAPLIGASWCLLLAGAGLGGVSSALMPYPVPRPGSSPFQHPNSAGGLAAVVQSVLFLLQLLAAAPAIVLGVLAYSGGGSGTAWAALAVGLVVGVLVLWWGTVLGGRVFERRGPELLAAALRA</sequence>
<gene>
    <name evidence="2" type="ORF">GCM10025783_04230</name>
</gene>
<protein>
    <recommendedName>
        <fullName evidence="4">ABC-2 type transport system permease protein</fullName>
    </recommendedName>
</protein>
<feature type="transmembrane region" description="Helical" evidence="1">
    <location>
        <begin position="313"/>
        <end position="341"/>
    </location>
</feature>
<keyword evidence="3" id="KW-1185">Reference proteome</keyword>
<dbReference type="EMBL" id="BAABLP010000001">
    <property type="protein sequence ID" value="GAA4737087.1"/>
    <property type="molecule type" value="Genomic_DNA"/>
</dbReference>
<organism evidence="2 3">
    <name type="scientific">Amnibacterium soli</name>
    <dbReference type="NCBI Taxonomy" id="1282736"/>
    <lineage>
        <taxon>Bacteria</taxon>
        <taxon>Bacillati</taxon>
        <taxon>Actinomycetota</taxon>
        <taxon>Actinomycetes</taxon>
        <taxon>Micrococcales</taxon>
        <taxon>Microbacteriaceae</taxon>
        <taxon>Amnibacterium</taxon>
    </lineage>
</organism>
<evidence type="ECO:0000313" key="3">
    <source>
        <dbReference type="Proteomes" id="UP001500121"/>
    </source>
</evidence>
<evidence type="ECO:0000313" key="2">
    <source>
        <dbReference type="EMBL" id="GAA4737087.1"/>
    </source>
</evidence>
<accession>A0ABP8YUT8</accession>
<feature type="transmembrane region" description="Helical" evidence="1">
    <location>
        <begin position="53"/>
        <end position="78"/>
    </location>
</feature>
<comment type="caution">
    <text evidence="2">The sequence shown here is derived from an EMBL/GenBank/DDBJ whole genome shotgun (WGS) entry which is preliminary data.</text>
</comment>
<dbReference type="Proteomes" id="UP001500121">
    <property type="component" value="Unassembled WGS sequence"/>
</dbReference>
<feature type="transmembrane region" description="Helical" evidence="1">
    <location>
        <begin position="21"/>
        <end position="47"/>
    </location>
</feature>
<evidence type="ECO:0000256" key="1">
    <source>
        <dbReference type="SAM" id="Phobius"/>
    </source>
</evidence>
<feature type="transmembrane region" description="Helical" evidence="1">
    <location>
        <begin position="481"/>
        <end position="502"/>
    </location>
</feature>
<feature type="transmembrane region" description="Helical" evidence="1">
    <location>
        <begin position="233"/>
        <end position="253"/>
    </location>
</feature>
<evidence type="ECO:0008006" key="4">
    <source>
        <dbReference type="Google" id="ProtNLM"/>
    </source>
</evidence>
<keyword evidence="1" id="KW-0472">Membrane</keyword>
<feature type="transmembrane region" description="Helical" evidence="1">
    <location>
        <begin position="401"/>
        <end position="427"/>
    </location>
</feature>
<feature type="transmembrane region" description="Helical" evidence="1">
    <location>
        <begin position="374"/>
        <end position="395"/>
    </location>
</feature>
<feature type="transmembrane region" description="Helical" evidence="1">
    <location>
        <begin position="99"/>
        <end position="122"/>
    </location>
</feature>
<name>A0ABP8YUT8_9MICO</name>
<feature type="transmembrane region" description="Helical" evidence="1">
    <location>
        <begin position="448"/>
        <end position="475"/>
    </location>
</feature>
<dbReference type="RefSeq" id="WP_345479271.1">
    <property type="nucleotide sequence ID" value="NZ_BAABLP010000001.1"/>
</dbReference>
<keyword evidence="1" id="KW-1133">Transmembrane helix</keyword>
<feature type="transmembrane region" description="Helical" evidence="1">
    <location>
        <begin position="134"/>
        <end position="164"/>
    </location>
</feature>
<keyword evidence="1" id="KW-0812">Transmembrane</keyword>
<reference evidence="3" key="1">
    <citation type="journal article" date="2019" name="Int. J. Syst. Evol. Microbiol.">
        <title>The Global Catalogue of Microorganisms (GCM) 10K type strain sequencing project: providing services to taxonomists for standard genome sequencing and annotation.</title>
        <authorList>
            <consortium name="The Broad Institute Genomics Platform"/>
            <consortium name="The Broad Institute Genome Sequencing Center for Infectious Disease"/>
            <person name="Wu L."/>
            <person name="Ma J."/>
        </authorList>
    </citation>
    <scope>NUCLEOTIDE SEQUENCE [LARGE SCALE GENOMIC DNA]</scope>
    <source>
        <strain evidence="3">JCM 19015</strain>
    </source>
</reference>
<feature type="transmembrane region" description="Helical" evidence="1">
    <location>
        <begin position="171"/>
        <end position="193"/>
    </location>
</feature>